<dbReference type="InParanoid" id="A3LQC0"/>
<gene>
    <name evidence="4" type="ORF">PICST_67104</name>
</gene>
<organism evidence="4 5">
    <name type="scientific">Scheffersomyces stipitis (strain ATCC 58785 / CBS 6054 / NBRC 10063 / NRRL Y-11545)</name>
    <name type="common">Yeast</name>
    <name type="synonym">Pichia stipitis</name>
    <dbReference type="NCBI Taxonomy" id="322104"/>
    <lineage>
        <taxon>Eukaryota</taxon>
        <taxon>Fungi</taxon>
        <taxon>Dikarya</taxon>
        <taxon>Ascomycota</taxon>
        <taxon>Saccharomycotina</taxon>
        <taxon>Pichiomycetes</taxon>
        <taxon>Debaryomycetaceae</taxon>
        <taxon>Scheffersomyces</taxon>
    </lineage>
</organism>
<dbReference type="OMA" id="SCPKYYC"/>
<dbReference type="GeneID" id="4837364"/>
<reference evidence="4 5" key="1">
    <citation type="journal article" date="2007" name="Nat. Biotechnol.">
        <title>Genome sequence of the lignocellulose-bioconverting and xylose-fermenting yeast Pichia stipitis.</title>
        <authorList>
            <person name="Jeffries T.W."/>
            <person name="Grigoriev I.V."/>
            <person name="Grimwood J."/>
            <person name="Laplaza J.M."/>
            <person name="Aerts A."/>
            <person name="Salamov A."/>
            <person name="Schmutz J."/>
            <person name="Lindquist E."/>
            <person name="Dehal P."/>
            <person name="Shapiro H."/>
            <person name="Jin Y.S."/>
            <person name="Passoth V."/>
            <person name="Richardson P.M."/>
        </authorList>
    </citation>
    <scope>NUCLEOTIDE SEQUENCE [LARGE SCALE GENOMIC DNA]</scope>
    <source>
        <strain evidence="5">ATCC 58785 / CBS 6054 / NBRC 10063 / NRRL Y-11545</strain>
    </source>
</reference>
<dbReference type="KEGG" id="pic:PICST_67104"/>
<dbReference type="HOGENOM" id="CLU_035824_0_0_1"/>
<keyword evidence="2" id="KW-1133">Transmembrane helix</keyword>
<feature type="transmembrane region" description="Helical" evidence="2">
    <location>
        <begin position="84"/>
        <end position="107"/>
    </location>
</feature>
<dbReference type="EMBL" id="CP000496">
    <property type="protein sequence ID" value="ABN64655.2"/>
    <property type="molecule type" value="Genomic_DNA"/>
</dbReference>
<name>A3LQC0_PICST</name>
<evidence type="ECO:0000259" key="3">
    <source>
        <dbReference type="Pfam" id="PF09463"/>
    </source>
</evidence>
<keyword evidence="5" id="KW-1185">Reference proteome</keyword>
<feature type="region of interest" description="Disordered" evidence="1">
    <location>
        <begin position="129"/>
        <end position="215"/>
    </location>
</feature>
<evidence type="ECO:0000256" key="1">
    <source>
        <dbReference type="SAM" id="MobiDB-lite"/>
    </source>
</evidence>
<evidence type="ECO:0000256" key="2">
    <source>
        <dbReference type="SAM" id="Phobius"/>
    </source>
</evidence>
<evidence type="ECO:0000313" key="4">
    <source>
        <dbReference type="EMBL" id="ABN64655.2"/>
    </source>
</evidence>
<feature type="compositionally biased region" description="Acidic residues" evidence="1">
    <location>
        <begin position="355"/>
        <end position="378"/>
    </location>
</feature>
<dbReference type="RefSeq" id="XP_001382684.2">
    <property type="nucleotide sequence ID" value="XM_001382647.1"/>
</dbReference>
<keyword evidence="2" id="KW-0472">Membrane</keyword>
<dbReference type="STRING" id="322104.A3LQC0"/>
<dbReference type="Proteomes" id="UP000002258">
    <property type="component" value="Chromosome 2"/>
</dbReference>
<protein>
    <recommendedName>
        <fullName evidence="3">Membrane anchor Opy2 N-terminal domain-containing protein</fullName>
    </recommendedName>
</protein>
<dbReference type="FunCoup" id="A3LQC0">
    <property type="interactions" value="77"/>
</dbReference>
<dbReference type="OrthoDB" id="2402916at2759"/>
<dbReference type="eggNOG" id="ENOG502RY3X">
    <property type="taxonomic scope" value="Eukaryota"/>
</dbReference>
<feature type="compositionally biased region" description="Basic and acidic residues" evidence="1">
    <location>
        <begin position="496"/>
        <end position="514"/>
    </location>
</feature>
<dbReference type="AlphaFoldDB" id="A3LQC0"/>
<feature type="compositionally biased region" description="Polar residues" evidence="1">
    <location>
        <begin position="142"/>
        <end position="156"/>
    </location>
</feature>
<feature type="region of interest" description="Disordered" evidence="1">
    <location>
        <begin position="315"/>
        <end position="383"/>
    </location>
</feature>
<sequence length="514" mass="55981">MSSFRPTRTDPEVELPYRVIFERDESSALPTDSHGCVICPSDPGTCPTCKGNEVCQQRSPTCDHCATFYCGPNPTSSEKSTPPIGAIVGGVIGGVVVIALLVGLYYYNFIYLKRRQLYDDTDVMMEGLGGNENDDNSELSKNDSSNEIQRSPNKESFGTDATMVERPPTRRTNSNNSLQARKRLSSYESFTKPSRIRNHSGGAANSTAAQRRARQRHIVERANAANSANVNNANGANGANGVYINNSNRNSVATSISTTNASNILPIAYIPGVTVRPTINNTRSIYSYDTESVFSDLNTIENASIVGDVMKVNNSSSTLGDGHPEPNVDSPDDQRKNGTMTAIKAQPRLVNVDRIDEDDEDITDDEDEHVDDYDDNNEDTFNANSTHIKKLNSSNNSSNNNTTTLTNLVFNLDEQNSESESDSDVDSDIGEIARATSVRRNPSSNFSHEPVKQDREILLDVDGTSSKTNLMGFDAPGSSTAPGDTGSFVFDVTFDDSNKHSSETSTERSPFEDP</sequence>
<evidence type="ECO:0000313" key="5">
    <source>
        <dbReference type="Proteomes" id="UP000002258"/>
    </source>
</evidence>
<keyword evidence="2" id="KW-0812">Transmembrane</keyword>
<dbReference type="Pfam" id="PF09463">
    <property type="entry name" value="Opy2"/>
    <property type="match status" value="1"/>
</dbReference>
<feature type="domain" description="Membrane anchor Opy2 N-terminal" evidence="3">
    <location>
        <begin position="36"/>
        <end position="70"/>
    </location>
</feature>
<dbReference type="InterPro" id="IPR018571">
    <property type="entry name" value="Membrane_anchor_Opy2_N"/>
</dbReference>
<feature type="region of interest" description="Disordered" evidence="1">
    <location>
        <begin position="495"/>
        <end position="514"/>
    </location>
</feature>
<proteinExistence type="predicted"/>
<feature type="compositionally biased region" description="Polar residues" evidence="1">
    <location>
        <begin position="170"/>
        <end position="179"/>
    </location>
</feature>
<accession>A3LQC0</accession>
<feature type="compositionally biased region" description="Basic and acidic residues" evidence="1">
    <location>
        <begin position="322"/>
        <end position="336"/>
    </location>
</feature>